<sequence length="554" mass="61573">MSGEVRILDAHGQPVRIQRRRPLALNGNSNVPFDAASRSSQHMAAWNPTLWSADTGMNPYRDTIVARVRDAVANDGWASGAVTRILDNAIGANLKPISKPDWMWLQQETGNKGFDHAWAREFGRAVDSHWRTWANDPGFWCDITRNQTFSQMAHTSFRHVLVDGDAIAILPWAPERVGRGRARYCTAVQLIDPDRLSNPNLVFDQQSLRGGCEIDGYGATVAYHIREAHQNDWWAGAASMTWKRVPRETDWGRPYVVHSFEQQRAGQHRGGAGIFAPVLERLKMLIKYDGTELDAAIINAIFAAYVESPMDPQLVKEAMGGGEGDIDREFSLNGYQQDRMAWGEENALVLGGARIPHLYPGEAIRTVTAARPSSNYAPFQAAALRNIAAGLGLSAQQLSNDWSDVNYSSARAAMLEAHKTLTRRQTNFFVSWATPIRSALLEEMMEVDGLPLPGGVVPEFMDARAAYVRCQWAGPPRGWINPVDERAGAILGMDSGLSTLEQETFAQGDDWEELLHQRAEEIRTMDELKIPRPEWVGQQVASIVSRPPQKPEAA</sequence>
<gene>
    <name evidence="1" type="ORF">NFI88_06680</name>
</gene>
<dbReference type="EMBL" id="JAMZEJ010000004">
    <property type="protein sequence ID" value="MCQ8240529.1"/>
    <property type="molecule type" value="Genomic_DNA"/>
</dbReference>
<dbReference type="InterPro" id="IPR006429">
    <property type="entry name" value="Phage_lambda_portal"/>
</dbReference>
<evidence type="ECO:0000313" key="1">
    <source>
        <dbReference type="EMBL" id="MCQ8240529.1"/>
    </source>
</evidence>
<organism evidence="1 2">
    <name type="scientific">Rhizosaccharibacter radicis</name>
    <dbReference type="NCBI Taxonomy" id="2782605"/>
    <lineage>
        <taxon>Bacteria</taxon>
        <taxon>Pseudomonadati</taxon>
        <taxon>Pseudomonadota</taxon>
        <taxon>Alphaproteobacteria</taxon>
        <taxon>Acetobacterales</taxon>
        <taxon>Acetobacteraceae</taxon>
        <taxon>Rhizosaccharibacter</taxon>
    </lineage>
</organism>
<dbReference type="NCBIfam" id="TIGR01539">
    <property type="entry name" value="portal_lambda"/>
    <property type="match status" value="1"/>
</dbReference>
<comment type="caution">
    <text evidence="1">The sequence shown here is derived from an EMBL/GenBank/DDBJ whole genome shotgun (WGS) entry which is preliminary data.</text>
</comment>
<dbReference type="RefSeq" id="WP_422919278.1">
    <property type="nucleotide sequence ID" value="NZ_JAMZEJ010000004.1"/>
</dbReference>
<reference evidence="1 2" key="1">
    <citation type="submission" date="2022-06" db="EMBL/GenBank/DDBJ databases">
        <title>Rhizosaccharibacter gen. nov. sp. nov. KSS12, endophytic bacteria isolated from sugarcane.</title>
        <authorList>
            <person name="Pitiwittayakul N."/>
        </authorList>
    </citation>
    <scope>NUCLEOTIDE SEQUENCE [LARGE SCALE GENOMIC DNA]</scope>
    <source>
        <strain evidence="1 2">KSS12</strain>
    </source>
</reference>
<dbReference type="Proteomes" id="UP001524547">
    <property type="component" value="Unassembled WGS sequence"/>
</dbReference>
<dbReference type="Pfam" id="PF05136">
    <property type="entry name" value="Phage_portal_2"/>
    <property type="match status" value="1"/>
</dbReference>
<accession>A0ABT1VW11</accession>
<protein>
    <submittedName>
        <fullName evidence="1">Phage portal protein</fullName>
    </submittedName>
</protein>
<name>A0ABT1VW11_9PROT</name>
<proteinExistence type="predicted"/>
<keyword evidence="2" id="KW-1185">Reference proteome</keyword>
<evidence type="ECO:0000313" key="2">
    <source>
        <dbReference type="Proteomes" id="UP001524547"/>
    </source>
</evidence>